<evidence type="ECO:0000256" key="9">
    <source>
        <dbReference type="ARBA" id="ARBA00023065"/>
    </source>
</evidence>
<keyword evidence="5 12" id="KW-0812">Transmembrane</keyword>
<evidence type="ECO:0000256" key="8">
    <source>
        <dbReference type="ARBA" id="ARBA00022989"/>
    </source>
</evidence>
<sequence>MLKTFEDLQKQVSKQVYKSTSIDNVFFRLHYRLTFWLLLTATILVSSRQYIGEHIRCIAGTIAGHVVETYCFFTTTFTIPRYNNDSQARNSRQLFIQAPHPGVGPLGRGELEDEAVVYHAYYQWVPFVLFGQAIMFYLPHLLWRLSEGGTIKVLVEGLEYGYVALLDKEVGRAPSRPAYMRRVGVVRTAFVSRLRLNRWWGQWLIGAELLNALNLVFQFYITDWFLGGRFIDLGATVTSRQPQDADPLDLVFPKVTKCIFRKYGPTGTIQTHDAMCVMALNVINEKIYTFLWFWYLILGAFTAVGLFWRVLTLLLHNRSDLINKYLFDMDGRLDPQDFETVISRCDFSHWLFLRYLCQNMHISARIQLFKDLAEELRDMKSNGYHNRSTLPRSDPPSYRGSPPWDRGHDLDKKSNLDEPDGPLELPLLPRQADQGVQVEERPHSD</sequence>
<dbReference type="InterPro" id="IPR000990">
    <property type="entry name" value="Innexin"/>
</dbReference>
<evidence type="ECO:0000256" key="7">
    <source>
        <dbReference type="ARBA" id="ARBA00022949"/>
    </source>
</evidence>
<keyword evidence="15" id="KW-1185">Reference proteome</keyword>
<feature type="region of interest" description="Disordered" evidence="13">
    <location>
        <begin position="383"/>
        <end position="445"/>
    </location>
</feature>
<evidence type="ECO:0000256" key="1">
    <source>
        <dbReference type="ARBA" id="ARBA00004610"/>
    </source>
</evidence>
<dbReference type="PRINTS" id="PR01262">
    <property type="entry name" value="INNEXIN"/>
</dbReference>
<dbReference type="PANTHER" id="PTHR11893:SF38">
    <property type="entry name" value="INNEXIN INX7"/>
    <property type="match status" value="1"/>
</dbReference>
<evidence type="ECO:0000256" key="12">
    <source>
        <dbReference type="RuleBase" id="RU010713"/>
    </source>
</evidence>
<dbReference type="EMBL" id="JAHWGI010001227">
    <property type="protein sequence ID" value="KAK3925482.1"/>
    <property type="molecule type" value="Genomic_DNA"/>
</dbReference>
<keyword evidence="10 12" id="KW-0472">Membrane</keyword>
<evidence type="ECO:0000256" key="11">
    <source>
        <dbReference type="ARBA" id="ARBA00023303"/>
    </source>
</evidence>
<organism evidence="14 15">
    <name type="scientific">Frankliniella fusca</name>
    <dbReference type="NCBI Taxonomy" id="407009"/>
    <lineage>
        <taxon>Eukaryota</taxon>
        <taxon>Metazoa</taxon>
        <taxon>Ecdysozoa</taxon>
        <taxon>Arthropoda</taxon>
        <taxon>Hexapoda</taxon>
        <taxon>Insecta</taxon>
        <taxon>Pterygota</taxon>
        <taxon>Neoptera</taxon>
        <taxon>Paraneoptera</taxon>
        <taxon>Thysanoptera</taxon>
        <taxon>Terebrantia</taxon>
        <taxon>Thripoidea</taxon>
        <taxon>Thripidae</taxon>
        <taxon>Frankliniella</taxon>
    </lineage>
</organism>
<comment type="subcellular location">
    <subcellularLocation>
        <location evidence="1">Cell junction</location>
        <location evidence="1">Gap junction</location>
    </subcellularLocation>
    <subcellularLocation>
        <location evidence="2 12">Cell membrane</location>
        <topology evidence="2 12">Multi-pass membrane protein</topology>
    </subcellularLocation>
</comment>
<dbReference type="GO" id="GO:0007602">
    <property type="term" value="P:phototransduction"/>
    <property type="evidence" value="ECO:0007669"/>
    <property type="project" value="TreeGrafter"/>
</dbReference>
<evidence type="ECO:0000313" key="14">
    <source>
        <dbReference type="EMBL" id="KAK3925482.1"/>
    </source>
</evidence>
<feature type="compositionally biased region" description="Basic and acidic residues" evidence="13">
    <location>
        <begin position="405"/>
        <end position="416"/>
    </location>
</feature>
<proteinExistence type="inferred from homology"/>
<comment type="function">
    <text evidence="12">Structural component of the gap junctions.</text>
</comment>
<dbReference type="Pfam" id="PF00876">
    <property type="entry name" value="Innexin"/>
    <property type="match status" value="1"/>
</dbReference>
<reference evidence="14" key="2">
    <citation type="journal article" date="2023" name="BMC Genomics">
        <title>Pest status, molecular evolution, and epigenetic factors derived from the genome assembly of Frankliniella fusca, a thysanopteran phytovirus vector.</title>
        <authorList>
            <person name="Catto M.A."/>
            <person name="Labadie P.E."/>
            <person name="Jacobson A.L."/>
            <person name="Kennedy G.G."/>
            <person name="Srinivasan R."/>
            <person name="Hunt B.G."/>
        </authorList>
    </citation>
    <scope>NUCLEOTIDE SEQUENCE</scope>
    <source>
        <strain evidence="14">PL_HMW_Pooled</strain>
    </source>
</reference>
<evidence type="ECO:0000256" key="3">
    <source>
        <dbReference type="ARBA" id="ARBA00022448"/>
    </source>
</evidence>
<evidence type="ECO:0000313" key="15">
    <source>
        <dbReference type="Proteomes" id="UP001219518"/>
    </source>
</evidence>
<keyword evidence="11 12" id="KW-0407">Ion channel</keyword>
<comment type="similarity">
    <text evidence="12">Belongs to the pannexin family.</text>
</comment>
<reference evidence="14" key="1">
    <citation type="submission" date="2021-07" db="EMBL/GenBank/DDBJ databases">
        <authorList>
            <person name="Catto M.A."/>
            <person name="Jacobson A."/>
            <person name="Kennedy G."/>
            <person name="Labadie P."/>
            <person name="Hunt B.G."/>
            <person name="Srinivasan R."/>
        </authorList>
    </citation>
    <scope>NUCLEOTIDE SEQUENCE</scope>
    <source>
        <strain evidence="14">PL_HMW_Pooled</strain>
        <tissue evidence="14">Head</tissue>
    </source>
</reference>
<evidence type="ECO:0000256" key="13">
    <source>
        <dbReference type="SAM" id="MobiDB-lite"/>
    </source>
</evidence>
<comment type="caution">
    <text evidence="14">The sequence shown here is derived from an EMBL/GenBank/DDBJ whole genome shotgun (WGS) entry which is preliminary data.</text>
</comment>
<dbReference type="Proteomes" id="UP001219518">
    <property type="component" value="Unassembled WGS sequence"/>
</dbReference>
<evidence type="ECO:0000256" key="2">
    <source>
        <dbReference type="ARBA" id="ARBA00004651"/>
    </source>
</evidence>
<comment type="caution">
    <text evidence="12">Lacks conserved residue(s) required for the propagation of feature annotation.</text>
</comment>
<evidence type="ECO:0000256" key="5">
    <source>
        <dbReference type="ARBA" id="ARBA00022692"/>
    </source>
</evidence>
<dbReference type="GO" id="GO:0034220">
    <property type="term" value="P:monoatomic ion transmembrane transport"/>
    <property type="evidence" value="ECO:0007669"/>
    <property type="project" value="UniProtKB-KW"/>
</dbReference>
<name>A0AAE1HQB2_9NEOP</name>
<dbReference type="GO" id="GO:0005921">
    <property type="term" value="C:gap junction"/>
    <property type="evidence" value="ECO:0007669"/>
    <property type="project" value="UniProtKB-SubCell"/>
</dbReference>
<dbReference type="GO" id="GO:0005886">
    <property type="term" value="C:plasma membrane"/>
    <property type="evidence" value="ECO:0007669"/>
    <property type="project" value="UniProtKB-SubCell"/>
</dbReference>
<accession>A0AAE1HQB2</accession>
<feature type="transmembrane region" description="Helical" evidence="12">
    <location>
        <begin position="292"/>
        <end position="315"/>
    </location>
</feature>
<keyword evidence="4" id="KW-1003">Cell membrane</keyword>
<protein>
    <recommendedName>
        <fullName evidence="12">Innexin</fullName>
    </recommendedName>
</protein>
<keyword evidence="7" id="KW-0965">Cell junction</keyword>
<dbReference type="GO" id="GO:0005243">
    <property type="term" value="F:gap junction channel activity"/>
    <property type="evidence" value="ECO:0007669"/>
    <property type="project" value="TreeGrafter"/>
</dbReference>
<keyword evidence="8 12" id="KW-1133">Transmembrane helix</keyword>
<keyword evidence="6" id="KW-0303">Gap junction</keyword>
<keyword evidence="3 12" id="KW-0813">Transport</keyword>
<evidence type="ECO:0000256" key="10">
    <source>
        <dbReference type="ARBA" id="ARBA00023136"/>
    </source>
</evidence>
<keyword evidence="9 12" id="KW-0406">Ion transport</keyword>
<evidence type="ECO:0000256" key="6">
    <source>
        <dbReference type="ARBA" id="ARBA00022868"/>
    </source>
</evidence>
<evidence type="ECO:0000256" key="4">
    <source>
        <dbReference type="ARBA" id="ARBA00022475"/>
    </source>
</evidence>
<dbReference type="PROSITE" id="PS51013">
    <property type="entry name" value="PANNEXIN"/>
    <property type="match status" value="1"/>
</dbReference>
<dbReference type="AlphaFoldDB" id="A0AAE1HQB2"/>
<gene>
    <name evidence="12" type="primary">inx</name>
    <name evidence="14" type="ORF">KUF71_013689</name>
</gene>
<dbReference type="PANTHER" id="PTHR11893">
    <property type="entry name" value="INNEXIN"/>
    <property type="match status" value="1"/>
</dbReference>
<feature type="transmembrane region" description="Helical" evidence="12">
    <location>
        <begin position="203"/>
        <end position="221"/>
    </location>
</feature>